<protein>
    <submittedName>
        <fullName evidence="11">Preprotein translocase subunit YajC</fullName>
    </submittedName>
</protein>
<evidence type="ECO:0000256" key="3">
    <source>
        <dbReference type="ARBA" id="ARBA00022448"/>
    </source>
</evidence>
<dbReference type="Pfam" id="PF02699">
    <property type="entry name" value="YajC"/>
    <property type="match status" value="1"/>
</dbReference>
<dbReference type="SMART" id="SM01323">
    <property type="entry name" value="YajC"/>
    <property type="match status" value="1"/>
</dbReference>
<comment type="similarity">
    <text evidence="2">Belongs to the YajC family.</text>
</comment>
<keyword evidence="9 10" id="KW-0472">Membrane</keyword>
<dbReference type="EMBL" id="NDHY01000019">
    <property type="protein sequence ID" value="RIH99563.1"/>
    <property type="molecule type" value="Genomic_DNA"/>
</dbReference>
<dbReference type="GO" id="GO:0015031">
    <property type="term" value="P:protein transport"/>
    <property type="evidence" value="ECO:0007669"/>
    <property type="project" value="UniProtKB-KW"/>
</dbReference>
<evidence type="ECO:0000256" key="6">
    <source>
        <dbReference type="ARBA" id="ARBA00022927"/>
    </source>
</evidence>
<dbReference type="GO" id="GO:0005886">
    <property type="term" value="C:plasma membrane"/>
    <property type="evidence" value="ECO:0007669"/>
    <property type="project" value="UniProtKB-SubCell"/>
</dbReference>
<feature type="transmembrane region" description="Helical" evidence="10">
    <location>
        <begin position="20"/>
        <end position="39"/>
    </location>
</feature>
<keyword evidence="3" id="KW-0813">Transport</keyword>
<dbReference type="NCBIfam" id="TIGR00739">
    <property type="entry name" value="yajC"/>
    <property type="match status" value="1"/>
</dbReference>
<dbReference type="PANTHER" id="PTHR33909:SF1">
    <property type="entry name" value="SEC TRANSLOCON ACCESSORY COMPLEX SUBUNIT YAJC"/>
    <property type="match status" value="1"/>
</dbReference>
<evidence type="ECO:0000256" key="7">
    <source>
        <dbReference type="ARBA" id="ARBA00022989"/>
    </source>
</evidence>
<evidence type="ECO:0000313" key="11">
    <source>
        <dbReference type="EMBL" id="RIH99563.1"/>
    </source>
</evidence>
<sequence>MFNEVGQVLLAGASTGGPFPMFLPFLIIIMVVWVVLVILPQRKEKKKRDEMLANIKKGDSVITMGGIHGIATNVKDNTVVIKVDDNVKLEFSRSAISQVTKKSQQ</sequence>
<keyword evidence="8" id="KW-0811">Translocation</keyword>
<dbReference type="InterPro" id="IPR003849">
    <property type="entry name" value="Preprotein_translocase_YajC"/>
</dbReference>
<evidence type="ECO:0000256" key="4">
    <source>
        <dbReference type="ARBA" id="ARBA00022475"/>
    </source>
</evidence>
<proteinExistence type="inferred from homology"/>
<dbReference type="AlphaFoldDB" id="A0A399FU36"/>
<evidence type="ECO:0000256" key="10">
    <source>
        <dbReference type="SAM" id="Phobius"/>
    </source>
</evidence>
<evidence type="ECO:0000256" key="5">
    <source>
        <dbReference type="ARBA" id="ARBA00022692"/>
    </source>
</evidence>
<dbReference type="PANTHER" id="PTHR33909">
    <property type="entry name" value="SEC TRANSLOCON ACCESSORY COMPLEX SUBUNIT YAJC"/>
    <property type="match status" value="1"/>
</dbReference>
<gene>
    <name evidence="11" type="primary">yajC</name>
    <name evidence="11" type="ORF">B9J77_05110</name>
</gene>
<evidence type="ECO:0000256" key="9">
    <source>
        <dbReference type="ARBA" id="ARBA00023136"/>
    </source>
</evidence>
<evidence type="ECO:0000256" key="2">
    <source>
        <dbReference type="ARBA" id="ARBA00006742"/>
    </source>
</evidence>
<reference evidence="11 12" key="1">
    <citation type="submission" date="2018-08" db="EMBL/GenBank/DDBJ databases">
        <title>Draft genome of candidate division NPL-UPA2 bacterium Unc8 that adapted to ultra-basic serpentinizing groundwater.</title>
        <authorList>
            <person name="Ishii S."/>
            <person name="Suzuki S."/>
            <person name="Nealson K.H."/>
        </authorList>
    </citation>
    <scope>NUCLEOTIDE SEQUENCE [LARGE SCALE GENOMIC DNA]</scope>
    <source>
        <strain evidence="11">Unc8</strain>
    </source>
</reference>
<name>A0A399FU36_UNCN2</name>
<dbReference type="PRINTS" id="PR01853">
    <property type="entry name" value="YAJCTRNLCASE"/>
</dbReference>
<evidence type="ECO:0000256" key="1">
    <source>
        <dbReference type="ARBA" id="ARBA00004162"/>
    </source>
</evidence>
<keyword evidence="7 10" id="KW-1133">Transmembrane helix</keyword>
<comment type="subcellular location">
    <subcellularLocation>
        <location evidence="1">Cell membrane</location>
        <topology evidence="1">Single-pass membrane protein</topology>
    </subcellularLocation>
</comment>
<accession>A0A399FU36</accession>
<keyword evidence="6" id="KW-0653">Protein transport</keyword>
<comment type="caution">
    <text evidence="11">The sequence shown here is derived from an EMBL/GenBank/DDBJ whole genome shotgun (WGS) entry which is preliminary data.</text>
</comment>
<keyword evidence="4" id="KW-1003">Cell membrane</keyword>
<dbReference type="Proteomes" id="UP000266287">
    <property type="component" value="Unassembled WGS sequence"/>
</dbReference>
<evidence type="ECO:0000256" key="8">
    <source>
        <dbReference type="ARBA" id="ARBA00023010"/>
    </source>
</evidence>
<keyword evidence="5 10" id="KW-0812">Transmembrane</keyword>
<organism evidence="11 12">
    <name type="scientific">candidate division NPL-UPA2 bacterium Unc8</name>
    <dbReference type="NCBI Taxonomy" id="1980939"/>
    <lineage>
        <taxon>Bacteria</taxon>
    </lineage>
</organism>
<evidence type="ECO:0000313" key="12">
    <source>
        <dbReference type="Proteomes" id="UP000266287"/>
    </source>
</evidence>